<evidence type="ECO:0000256" key="2">
    <source>
        <dbReference type="ARBA" id="ARBA00008312"/>
    </source>
</evidence>
<dbReference type="Gene3D" id="3.50.50.60">
    <property type="entry name" value="FAD/NAD(P)-binding domain"/>
    <property type="match status" value="1"/>
</dbReference>
<comment type="catalytic activity">
    <reaction evidence="7 8">
        <text>2 reduced [adrenodoxin] + NADP(+) + H(+) = 2 oxidized [adrenodoxin] + NADPH</text>
        <dbReference type="Rhea" id="RHEA:42312"/>
        <dbReference type="Rhea" id="RHEA-COMP:9998"/>
        <dbReference type="Rhea" id="RHEA-COMP:9999"/>
        <dbReference type="ChEBI" id="CHEBI:15378"/>
        <dbReference type="ChEBI" id="CHEBI:33737"/>
        <dbReference type="ChEBI" id="CHEBI:33738"/>
        <dbReference type="ChEBI" id="CHEBI:57783"/>
        <dbReference type="ChEBI" id="CHEBI:58349"/>
        <dbReference type="EC" id="1.18.1.6"/>
    </reaction>
</comment>
<dbReference type="PRINTS" id="PR00419">
    <property type="entry name" value="ADXRDTASE"/>
</dbReference>
<evidence type="ECO:0000313" key="10">
    <source>
        <dbReference type="EMBL" id="VUC33786.1"/>
    </source>
</evidence>
<organism evidence="10 11">
    <name type="scientific">Bionectria ochroleuca</name>
    <name type="common">Gliocladium roseum</name>
    <dbReference type="NCBI Taxonomy" id="29856"/>
    <lineage>
        <taxon>Eukaryota</taxon>
        <taxon>Fungi</taxon>
        <taxon>Dikarya</taxon>
        <taxon>Ascomycota</taxon>
        <taxon>Pezizomycotina</taxon>
        <taxon>Sordariomycetes</taxon>
        <taxon>Hypocreomycetidae</taxon>
        <taxon>Hypocreales</taxon>
        <taxon>Bionectriaceae</taxon>
        <taxon>Clonostachys</taxon>
    </lineage>
</organism>
<comment type="subcellular location">
    <subcellularLocation>
        <location evidence="8">Mitochondrion</location>
    </subcellularLocation>
</comment>
<keyword evidence="4 8" id="KW-0274">FAD</keyword>
<evidence type="ECO:0000313" key="11">
    <source>
        <dbReference type="Proteomes" id="UP000766486"/>
    </source>
</evidence>
<comment type="similarity">
    <text evidence="2 8">Belongs to the ferredoxin--NADP reductase type 1 family.</text>
</comment>
<keyword evidence="5 8" id="KW-0521">NADP</keyword>
<evidence type="ECO:0000256" key="4">
    <source>
        <dbReference type="ARBA" id="ARBA00022827"/>
    </source>
</evidence>
<evidence type="ECO:0000256" key="3">
    <source>
        <dbReference type="ARBA" id="ARBA00022630"/>
    </source>
</evidence>
<comment type="cofactor">
    <cofactor evidence="1 8">
        <name>FAD</name>
        <dbReference type="ChEBI" id="CHEBI:57692"/>
    </cofactor>
</comment>
<evidence type="ECO:0000256" key="6">
    <source>
        <dbReference type="ARBA" id="ARBA00023002"/>
    </source>
</evidence>
<evidence type="ECO:0000256" key="1">
    <source>
        <dbReference type="ARBA" id="ARBA00001974"/>
    </source>
</evidence>
<reference evidence="10 11" key="1">
    <citation type="submission" date="2019-06" db="EMBL/GenBank/DDBJ databases">
        <authorList>
            <person name="Broberg M."/>
        </authorList>
    </citation>
    <scope>NUCLEOTIDE SEQUENCE [LARGE SCALE GENOMIC DNA]</scope>
</reference>
<evidence type="ECO:0000256" key="8">
    <source>
        <dbReference type="PIRNR" id="PIRNR000362"/>
    </source>
</evidence>
<evidence type="ECO:0000256" key="5">
    <source>
        <dbReference type="ARBA" id="ARBA00022857"/>
    </source>
</evidence>
<evidence type="ECO:0000256" key="7">
    <source>
        <dbReference type="ARBA" id="ARBA00048933"/>
    </source>
</evidence>
<dbReference type="Pfam" id="PF07992">
    <property type="entry name" value="Pyr_redox_2"/>
    <property type="match status" value="1"/>
</dbReference>
<dbReference type="InterPro" id="IPR055275">
    <property type="entry name" value="Ferredox_Rdtase"/>
</dbReference>
<dbReference type="PANTHER" id="PTHR48467">
    <property type="entry name" value="GLUTAMATE SYNTHASE 1 [NADH], CHLOROPLASTIC-LIKE"/>
    <property type="match status" value="1"/>
</dbReference>
<protein>
    <recommendedName>
        <fullName evidence="8">NADPH:adrenodoxin oxidoreductase, mitochondrial</fullName>
        <ecNumber evidence="8">1.18.1.6</ecNumber>
    </recommendedName>
</protein>
<dbReference type="InterPro" id="IPR021163">
    <property type="entry name" value="Ferredox_Rdtase_adrenod"/>
</dbReference>
<proteinExistence type="inferred from homology"/>
<feature type="domain" description="FAD/NAD(P)-binding" evidence="9">
    <location>
        <begin position="47"/>
        <end position="213"/>
    </location>
</feature>
<name>A0ABY6UQY8_BIOOC</name>
<keyword evidence="11" id="KW-1185">Reference proteome</keyword>
<comment type="caution">
    <text evidence="10">The sequence shown here is derived from an EMBL/GenBank/DDBJ whole genome shotgun (WGS) entry which is preliminary data.</text>
</comment>
<sequence length="552" mass="60589">MSLLAGSRTSRRVLSWKPAVRRGHGRCKNLSTVSPTPRNPDASSPFRMAIVGSGPAGFYTASRVLSKLPQAKIDMYEALPVPFGLVRHGVAPDHPEVKNCQDRFDEIASSPNFTFVGNVTVGDSSQPGRHCTVELQSLMRHYDSILLAYGAAEDKKLGIFGESTLTGIYSAREFVGWYNGLPDCTNLHPDLTRGEDAVIIGQGNVALDVARMLLEDIDTLRKTDITEHALSRLAESRVKRVHIVGRRGPMQVSNLPLYDFIEPFLPLRQALNVTYQAAFTIKEARELMKLPDVAFHPVNRTLIPQDLKSLPRASKRLMEVLLKGTPDADPLETSKSWSLDSCLSPKHFLARSDSPDSVASTEFDVTALADPFDPKSRVEKTGEAIILPSDIVLRSVGYKSVPLPGFVEAGIQFDERRGIVCNDGFGRVTRLVSDSDASSSARQQVPGLYCAGWLKRGPTGVIASTMQDAFTTGDAITQDWLAGASFLGSHEGSSRAHGWEGVKEELGLDQARRVVTWDQWKMIDTVERSRGEAQGKEREKFTNVADMLAVLD</sequence>
<dbReference type="InterPro" id="IPR023753">
    <property type="entry name" value="FAD/NAD-binding_dom"/>
</dbReference>
<dbReference type="Gene3D" id="3.40.50.720">
    <property type="entry name" value="NAD(P)-binding Rossmann-like Domain"/>
    <property type="match status" value="1"/>
</dbReference>
<dbReference type="Proteomes" id="UP000766486">
    <property type="component" value="Unassembled WGS sequence"/>
</dbReference>
<keyword evidence="6 8" id="KW-0560">Oxidoreductase</keyword>
<dbReference type="EMBL" id="CABFNS010000872">
    <property type="protein sequence ID" value="VUC33786.1"/>
    <property type="molecule type" value="Genomic_DNA"/>
</dbReference>
<dbReference type="PIRSF" id="PIRSF000362">
    <property type="entry name" value="FNR"/>
    <property type="match status" value="1"/>
</dbReference>
<evidence type="ECO:0000259" key="9">
    <source>
        <dbReference type="Pfam" id="PF07992"/>
    </source>
</evidence>
<dbReference type="EC" id="1.18.1.6" evidence="8"/>
<accession>A0ABY6UQY8</accession>
<keyword evidence="3 8" id="KW-0285">Flavoprotein</keyword>
<gene>
    <name evidence="10" type="ORF">CLO192961_LOCUS362792</name>
</gene>
<dbReference type="InterPro" id="IPR036188">
    <property type="entry name" value="FAD/NAD-bd_sf"/>
</dbReference>
<keyword evidence="8" id="KW-0496">Mitochondrion</keyword>
<dbReference type="SUPFAM" id="SSF51971">
    <property type="entry name" value="Nucleotide-binding domain"/>
    <property type="match status" value="1"/>
</dbReference>
<dbReference type="PANTHER" id="PTHR48467:SF1">
    <property type="entry name" value="GLUTAMATE SYNTHASE 1 [NADH], CHLOROPLASTIC-LIKE"/>
    <property type="match status" value="1"/>
</dbReference>